<proteinExistence type="predicted"/>
<accession>A0A5A7R987</accession>
<dbReference type="OrthoDB" id="1534647at2759"/>
<evidence type="ECO:0000259" key="1">
    <source>
        <dbReference type="Pfam" id="PF24758"/>
    </source>
</evidence>
<dbReference type="SUPFAM" id="SSF52047">
    <property type="entry name" value="RNI-like"/>
    <property type="match status" value="1"/>
</dbReference>
<protein>
    <submittedName>
        <fullName evidence="2">F-box/RNI-like superfamily protein</fullName>
    </submittedName>
</protein>
<sequence length="216" mass="24248">MVAGCDFSISAYGCASKQCLLKFFEGSVMSDVNQTLQGYLDQNLSIHKLRLDLCRPVSRPVISLLDKWIPIIAALNIKAFELNFLSYTPAYYDLPSAVFLAESLEELHLCKCRLSPIESVRFKSLRKLTLKRVQVDGGTFVTIMLGCPLLRCLVLKCCWELRNVRVSEEASPALKHFVLWDSERIEGRSIKIDVPNLEMGGASRIIGILVNCNYLG</sequence>
<reference evidence="3" key="1">
    <citation type="journal article" date="2019" name="Curr. Biol.">
        <title>Genome Sequence of Striga asiatica Provides Insight into the Evolution of Plant Parasitism.</title>
        <authorList>
            <person name="Yoshida S."/>
            <person name="Kim S."/>
            <person name="Wafula E.K."/>
            <person name="Tanskanen J."/>
            <person name="Kim Y.M."/>
            <person name="Honaas L."/>
            <person name="Yang Z."/>
            <person name="Spallek T."/>
            <person name="Conn C.E."/>
            <person name="Ichihashi Y."/>
            <person name="Cheong K."/>
            <person name="Cui S."/>
            <person name="Der J.P."/>
            <person name="Gundlach H."/>
            <person name="Jiao Y."/>
            <person name="Hori C."/>
            <person name="Ishida J.K."/>
            <person name="Kasahara H."/>
            <person name="Kiba T."/>
            <person name="Kim M.S."/>
            <person name="Koo N."/>
            <person name="Laohavisit A."/>
            <person name="Lee Y.H."/>
            <person name="Lumba S."/>
            <person name="McCourt P."/>
            <person name="Mortimer J.C."/>
            <person name="Mutuku J.M."/>
            <person name="Nomura T."/>
            <person name="Sasaki-Sekimoto Y."/>
            <person name="Seto Y."/>
            <person name="Wang Y."/>
            <person name="Wakatake T."/>
            <person name="Sakakibara H."/>
            <person name="Demura T."/>
            <person name="Yamaguchi S."/>
            <person name="Yoneyama K."/>
            <person name="Manabe R.I."/>
            <person name="Nelson D.C."/>
            <person name="Schulman A.H."/>
            <person name="Timko M.P."/>
            <person name="dePamphilis C.W."/>
            <person name="Choi D."/>
            <person name="Shirasu K."/>
        </authorList>
    </citation>
    <scope>NUCLEOTIDE SEQUENCE [LARGE SCALE GENOMIC DNA]</scope>
    <source>
        <strain evidence="3">cv. UVA1</strain>
    </source>
</reference>
<dbReference type="Gene3D" id="3.80.10.10">
    <property type="entry name" value="Ribonuclease Inhibitor"/>
    <property type="match status" value="1"/>
</dbReference>
<dbReference type="AlphaFoldDB" id="A0A5A7R987"/>
<evidence type="ECO:0000313" key="2">
    <source>
        <dbReference type="EMBL" id="GER54018.1"/>
    </source>
</evidence>
<dbReference type="InterPro" id="IPR055411">
    <property type="entry name" value="LRR_FXL15/At3g58940/PEG3-like"/>
</dbReference>
<dbReference type="InterPro" id="IPR032675">
    <property type="entry name" value="LRR_dom_sf"/>
</dbReference>
<gene>
    <name evidence="2" type="ORF">STAS_31561</name>
</gene>
<evidence type="ECO:0000313" key="3">
    <source>
        <dbReference type="Proteomes" id="UP000325081"/>
    </source>
</evidence>
<keyword evidence="3" id="KW-1185">Reference proteome</keyword>
<dbReference type="InterPro" id="IPR053772">
    <property type="entry name" value="At1g61320/At1g61330-like"/>
</dbReference>
<comment type="caution">
    <text evidence="2">The sequence shown here is derived from an EMBL/GenBank/DDBJ whole genome shotgun (WGS) entry which is preliminary data.</text>
</comment>
<name>A0A5A7R987_STRAF</name>
<dbReference type="Proteomes" id="UP000325081">
    <property type="component" value="Unassembled WGS sequence"/>
</dbReference>
<dbReference type="Pfam" id="PF24758">
    <property type="entry name" value="LRR_At5g56370"/>
    <property type="match status" value="1"/>
</dbReference>
<feature type="domain" description="F-box/LRR-repeat protein 15/At3g58940/PEG3-like LRR" evidence="1">
    <location>
        <begin position="65"/>
        <end position="198"/>
    </location>
</feature>
<dbReference type="EMBL" id="BKCP01010848">
    <property type="protein sequence ID" value="GER54018.1"/>
    <property type="molecule type" value="Genomic_DNA"/>
</dbReference>
<dbReference type="PANTHER" id="PTHR34145">
    <property type="entry name" value="OS02G0105600 PROTEIN"/>
    <property type="match status" value="1"/>
</dbReference>
<organism evidence="2 3">
    <name type="scientific">Striga asiatica</name>
    <name type="common">Asiatic witchweed</name>
    <name type="synonym">Buchnera asiatica</name>
    <dbReference type="NCBI Taxonomy" id="4170"/>
    <lineage>
        <taxon>Eukaryota</taxon>
        <taxon>Viridiplantae</taxon>
        <taxon>Streptophyta</taxon>
        <taxon>Embryophyta</taxon>
        <taxon>Tracheophyta</taxon>
        <taxon>Spermatophyta</taxon>
        <taxon>Magnoliopsida</taxon>
        <taxon>eudicotyledons</taxon>
        <taxon>Gunneridae</taxon>
        <taxon>Pentapetalae</taxon>
        <taxon>asterids</taxon>
        <taxon>lamiids</taxon>
        <taxon>Lamiales</taxon>
        <taxon>Orobanchaceae</taxon>
        <taxon>Buchnereae</taxon>
        <taxon>Striga</taxon>
    </lineage>
</organism>